<evidence type="ECO:0000256" key="2">
    <source>
        <dbReference type="ARBA" id="ARBA00001936"/>
    </source>
</evidence>
<dbReference type="GO" id="GO:0004750">
    <property type="term" value="F:D-ribulose-phosphate 3-epimerase activity"/>
    <property type="evidence" value="ECO:0007669"/>
    <property type="project" value="UniProtKB-EC"/>
</dbReference>
<dbReference type="InterPro" id="IPR000056">
    <property type="entry name" value="Ribul_P_3_epim-like"/>
</dbReference>
<evidence type="ECO:0000256" key="1">
    <source>
        <dbReference type="ARBA" id="ARBA00001782"/>
    </source>
</evidence>
<comment type="caution">
    <text evidence="12">The sequence shown here is derived from an EMBL/GenBank/DDBJ whole genome shotgun (WGS) entry which is preliminary data.</text>
</comment>
<evidence type="ECO:0000256" key="7">
    <source>
        <dbReference type="ARBA" id="ARBA00013188"/>
    </source>
</evidence>
<evidence type="ECO:0000256" key="6">
    <source>
        <dbReference type="ARBA" id="ARBA00009541"/>
    </source>
</evidence>
<dbReference type="EC" id="5.1.3.1" evidence="7 10"/>
<proteinExistence type="inferred from homology"/>
<evidence type="ECO:0000256" key="3">
    <source>
        <dbReference type="ARBA" id="ARBA00001941"/>
    </source>
</evidence>
<dbReference type="EMBL" id="JAURUP010000025">
    <property type="protein sequence ID" value="MDP9751554.1"/>
    <property type="molecule type" value="Genomic_DNA"/>
</dbReference>
<dbReference type="Gene3D" id="3.20.20.70">
    <property type="entry name" value="Aldolase class I"/>
    <property type="match status" value="1"/>
</dbReference>
<comment type="cofactor">
    <cofactor evidence="3">
        <name>Co(2+)</name>
        <dbReference type="ChEBI" id="CHEBI:48828"/>
    </cofactor>
</comment>
<evidence type="ECO:0000313" key="13">
    <source>
        <dbReference type="Proteomes" id="UP001223886"/>
    </source>
</evidence>
<keyword evidence="13" id="KW-1185">Reference proteome</keyword>
<evidence type="ECO:0000256" key="10">
    <source>
        <dbReference type="NCBIfam" id="TIGR01163"/>
    </source>
</evidence>
<accession>A0ABT9M5Z7</accession>
<dbReference type="PANTHER" id="PTHR11749">
    <property type="entry name" value="RIBULOSE-5-PHOSPHATE-3-EPIMERASE"/>
    <property type="match status" value="1"/>
</dbReference>
<protein>
    <recommendedName>
        <fullName evidence="7 10">Ribulose-phosphate 3-epimerase</fullName>
        <ecNumber evidence="7 10">5.1.3.1</ecNumber>
    </recommendedName>
</protein>
<sequence length="230" mass="25857">MVKFAASIICANQLELKQELQKLENAHIDMLHCDIMDGVFVNNLGMGPYVIEQIKEYTKIPLDLHFATVDPEKFIKLFLYLKPEYISFHAETTEDYCKIINLIKGSGIKASIAISPETSVNVIKDVLKDIDMILMMTVNPGFAGQVFRKEVLGKIRQVKEICKKNNNNPLIEVDGNINEKTIPDVINAGADVLVLGTSSIFNNKINDYSHYVKKIKDSINQILQTQAADK</sequence>
<keyword evidence="9 11" id="KW-0413">Isomerase</keyword>
<evidence type="ECO:0000256" key="4">
    <source>
        <dbReference type="ARBA" id="ARBA00001947"/>
    </source>
</evidence>
<reference evidence="12 13" key="1">
    <citation type="submission" date="2023-07" db="EMBL/GenBank/DDBJ databases">
        <title>Genomic Encyclopedia of Type Strains, Phase IV (KMG-IV): sequencing the most valuable type-strain genomes for metagenomic binning, comparative biology and taxonomic classification.</title>
        <authorList>
            <person name="Goeker M."/>
        </authorList>
    </citation>
    <scope>NUCLEOTIDE SEQUENCE [LARGE SCALE GENOMIC DNA]</scope>
    <source>
        <strain evidence="12 13">DSM 25963</strain>
    </source>
</reference>
<dbReference type="CDD" id="cd00429">
    <property type="entry name" value="RPE"/>
    <property type="match status" value="1"/>
</dbReference>
<organism evidence="12 13">
    <name type="scientific">Thermoanaerobacter pentosaceus</name>
    <dbReference type="NCBI Taxonomy" id="694059"/>
    <lineage>
        <taxon>Bacteria</taxon>
        <taxon>Bacillati</taxon>
        <taxon>Bacillota</taxon>
        <taxon>Clostridia</taxon>
        <taxon>Thermoanaerobacterales</taxon>
        <taxon>Thermoanaerobacteraceae</taxon>
        <taxon>Thermoanaerobacter</taxon>
    </lineage>
</organism>
<dbReference type="NCBIfam" id="TIGR01163">
    <property type="entry name" value="rpe"/>
    <property type="match status" value="1"/>
</dbReference>
<keyword evidence="8" id="KW-0479">Metal-binding</keyword>
<evidence type="ECO:0000313" key="12">
    <source>
        <dbReference type="EMBL" id="MDP9751554.1"/>
    </source>
</evidence>
<dbReference type="InterPro" id="IPR013785">
    <property type="entry name" value="Aldolase_TIM"/>
</dbReference>
<evidence type="ECO:0000256" key="11">
    <source>
        <dbReference type="PIRNR" id="PIRNR001461"/>
    </source>
</evidence>
<dbReference type="Pfam" id="PF00834">
    <property type="entry name" value="Ribul_P_3_epim"/>
    <property type="match status" value="1"/>
</dbReference>
<dbReference type="RefSeq" id="WP_307681421.1">
    <property type="nucleotide sequence ID" value="NZ_JAURUP010000025.1"/>
</dbReference>
<comment type="cofactor">
    <cofactor evidence="2">
        <name>Mn(2+)</name>
        <dbReference type="ChEBI" id="CHEBI:29035"/>
    </cofactor>
</comment>
<dbReference type="InterPro" id="IPR011060">
    <property type="entry name" value="RibuloseP-bd_barrel"/>
</dbReference>
<dbReference type="NCBIfam" id="NF004076">
    <property type="entry name" value="PRK05581.1-4"/>
    <property type="match status" value="1"/>
</dbReference>
<evidence type="ECO:0000256" key="8">
    <source>
        <dbReference type="ARBA" id="ARBA00022723"/>
    </source>
</evidence>
<evidence type="ECO:0000256" key="9">
    <source>
        <dbReference type="ARBA" id="ARBA00023235"/>
    </source>
</evidence>
<keyword evidence="11" id="KW-0119">Carbohydrate metabolism</keyword>
<dbReference type="PIRSF" id="PIRSF001461">
    <property type="entry name" value="RPE"/>
    <property type="match status" value="1"/>
</dbReference>
<name>A0ABT9M5Z7_9THEO</name>
<dbReference type="InterPro" id="IPR026019">
    <property type="entry name" value="Ribul_P_3_epim"/>
</dbReference>
<evidence type="ECO:0000256" key="5">
    <source>
        <dbReference type="ARBA" id="ARBA00001954"/>
    </source>
</evidence>
<comment type="cofactor">
    <cofactor evidence="5">
        <name>Fe(2+)</name>
        <dbReference type="ChEBI" id="CHEBI:29033"/>
    </cofactor>
</comment>
<comment type="similarity">
    <text evidence="6 11">Belongs to the ribulose-phosphate 3-epimerase family.</text>
</comment>
<comment type="cofactor">
    <cofactor evidence="4">
        <name>Zn(2+)</name>
        <dbReference type="ChEBI" id="CHEBI:29105"/>
    </cofactor>
</comment>
<dbReference type="SUPFAM" id="SSF51366">
    <property type="entry name" value="Ribulose-phoshate binding barrel"/>
    <property type="match status" value="1"/>
</dbReference>
<dbReference type="PROSITE" id="PS01086">
    <property type="entry name" value="RIBUL_P_3_EPIMER_2"/>
    <property type="match status" value="1"/>
</dbReference>
<gene>
    <name evidence="12" type="ORF">J2S24_002066</name>
</gene>
<comment type="catalytic activity">
    <reaction evidence="1 11">
        <text>D-ribulose 5-phosphate = D-xylulose 5-phosphate</text>
        <dbReference type="Rhea" id="RHEA:13677"/>
        <dbReference type="ChEBI" id="CHEBI:57737"/>
        <dbReference type="ChEBI" id="CHEBI:58121"/>
        <dbReference type="EC" id="5.1.3.1"/>
    </reaction>
</comment>
<dbReference type="Proteomes" id="UP001223886">
    <property type="component" value="Unassembled WGS sequence"/>
</dbReference>